<dbReference type="InterPro" id="IPR008865">
    <property type="entry name" value="DNA_replication_term_site-bd"/>
</dbReference>
<sequence>MSYNSLSVNFANLSHDLSLLASSLRALTPRAAYVAPITPTLRGAENDPTSHIVVSVQSGQDAINSAAQSYLDLHIDPELSQKASRRSVGIIWLSPTWIGRAAADNIKTTVERINTTKAAIEDFIISNYQTRHERFEALRAECPGVMTLHLYRQIRCYAQEELSSIRFSWQRKDSLKKPNKNELVKRLQEELDRSGPTHRYPLELLLQKVIDTPEHLLRERREVKVQPVANIMAAGALKTVTAPLPIIVIQDNPLKIGMLRDFDASEQRRTRSDKTSSTLLGMFAGVAIEAIV</sequence>
<dbReference type="InterPro" id="IPR036384">
    <property type="entry name" value="Tus_sf"/>
</dbReference>
<dbReference type="Proteomes" id="UP000028681">
    <property type="component" value="Plasmid 1"/>
</dbReference>
<geneLocation type="plasmid" evidence="4 5">
    <name>1</name>
</geneLocation>
<dbReference type="EMBL" id="CP006665">
    <property type="protein sequence ID" value="AIJ10620.1"/>
    <property type="molecule type" value="Genomic_DNA"/>
</dbReference>
<dbReference type="Gene3D" id="3.50.14.10">
    <property type="entry name" value="Replication terminator Tus, domain 1 superfamily/Replication terminator Tus"/>
    <property type="match status" value="1"/>
</dbReference>
<dbReference type="NCBIfam" id="NF002810">
    <property type="entry name" value="PRK02951.1-4"/>
    <property type="match status" value="1"/>
</dbReference>
<dbReference type="KEGG" id="ete:ETEE_p1029"/>
<evidence type="ECO:0000313" key="4">
    <source>
        <dbReference type="EMBL" id="AIJ10620.1"/>
    </source>
</evidence>
<dbReference type="AlphaFoldDB" id="A0A076LPS7"/>
<keyword evidence="3" id="KW-0238">DNA-binding</keyword>
<evidence type="ECO:0000256" key="3">
    <source>
        <dbReference type="ARBA" id="ARBA00023125"/>
    </source>
</evidence>
<dbReference type="HOGENOM" id="CLU_956300_0_0_6"/>
<reference evidence="4 5" key="1">
    <citation type="journal article" date="2012" name="PLoS ONE">
        <title>Edwardsiella comparative phylogenomics reveal the new intra/inter-species taxonomic relationships, virulence evolution and niche adaptation mechanisms.</title>
        <authorList>
            <person name="Yang M."/>
            <person name="Lv Y."/>
            <person name="Xiao J."/>
            <person name="Wu H."/>
            <person name="Zheng H."/>
            <person name="Liu Q."/>
            <person name="Zhang Y."/>
            <person name="Wang Q."/>
        </authorList>
    </citation>
    <scope>NUCLEOTIDE SEQUENCE [LARGE SCALE GENOMIC DNA]</scope>
    <source>
        <strain evidence="5">080813</strain>
        <plasmid evidence="5">Plasmid 1</plasmid>
    </source>
</reference>
<keyword evidence="4" id="KW-0614">Plasmid</keyword>
<dbReference type="Pfam" id="PF05472">
    <property type="entry name" value="Ter"/>
    <property type="match status" value="1"/>
</dbReference>
<evidence type="ECO:0000313" key="5">
    <source>
        <dbReference type="Proteomes" id="UP000028681"/>
    </source>
</evidence>
<proteinExistence type="predicted"/>
<dbReference type="GO" id="GO:0003677">
    <property type="term" value="F:DNA binding"/>
    <property type="evidence" value="ECO:0007669"/>
    <property type="project" value="UniProtKB-KW"/>
</dbReference>
<protein>
    <submittedName>
        <fullName evidence="4">DNA replication terminus site-binding protein</fullName>
    </submittedName>
</protein>
<dbReference type="RefSeq" id="WP_034164970.1">
    <property type="nucleotide sequence ID" value="NZ_CP006665.1"/>
</dbReference>
<name>A0A076LPS7_9GAMM</name>
<gene>
    <name evidence="4" type="ORF">ETEE_p1029</name>
</gene>
<dbReference type="GeneID" id="33941524"/>
<evidence type="ECO:0000256" key="2">
    <source>
        <dbReference type="ARBA" id="ARBA00022705"/>
    </source>
</evidence>
<dbReference type="GO" id="GO:0006274">
    <property type="term" value="P:DNA replication termination"/>
    <property type="evidence" value="ECO:0007669"/>
    <property type="project" value="InterPro"/>
</dbReference>
<accession>A0A076LPS7</accession>
<evidence type="ECO:0000256" key="1">
    <source>
        <dbReference type="ARBA" id="ARBA00022490"/>
    </source>
</evidence>
<dbReference type="InterPro" id="IPR036381">
    <property type="entry name" value="Tus_dom1"/>
</dbReference>
<dbReference type="SUPFAM" id="SSF56596">
    <property type="entry name" value="Replication terminator protein (Tus)"/>
    <property type="match status" value="1"/>
</dbReference>
<dbReference type="GO" id="GO:0005737">
    <property type="term" value="C:cytoplasm"/>
    <property type="evidence" value="ECO:0007669"/>
    <property type="project" value="InterPro"/>
</dbReference>
<organism evidence="4 5">
    <name type="scientific">Edwardsiella anguillarum ET080813</name>
    <dbReference type="NCBI Taxonomy" id="667120"/>
    <lineage>
        <taxon>Bacteria</taxon>
        <taxon>Pseudomonadati</taxon>
        <taxon>Pseudomonadota</taxon>
        <taxon>Gammaproteobacteria</taxon>
        <taxon>Enterobacterales</taxon>
        <taxon>Hafniaceae</taxon>
        <taxon>Edwardsiella</taxon>
    </lineage>
</organism>
<keyword evidence="1" id="KW-0963">Cytoplasm</keyword>
<keyword evidence="2" id="KW-0235">DNA replication</keyword>